<evidence type="ECO:0000256" key="1">
    <source>
        <dbReference type="SAM" id="Phobius"/>
    </source>
</evidence>
<keyword evidence="4" id="KW-1185">Reference proteome</keyword>
<keyword evidence="1" id="KW-0472">Membrane</keyword>
<reference evidence="3 4" key="1">
    <citation type="submission" date="2017-03" db="EMBL/GenBank/DDBJ databases">
        <title>Genomes of endolithic fungi from Antarctica.</title>
        <authorList>
            <person name="Coleine C."/>
            <person name="Masonjones S."/>
            <person name="Stajich J.E."/>
        </authorList>
    </citation>
    <scope>NUCLEOTIDE SEQUENCE [LARGE SCALE GENOMIC DNA]</scope>
    <source>
        <strain evidence="3 4">CCFEE 6315</strain>
    </source>
</reference>
<sequence>MGKLIKNHWARLIILTAASYQLLATLTAFFWPKLLFDTLTKTLDACVKPYPILQTLNLVLALLTLAYEYPLKLFAGTAVHGSFEARMLWLPLCSLACLLMYQGTNAGIICAVPWTLPKRSERRLVPVEKV</sequence>
<organism evidence="3 4">
    <name type="scientific">Salinomyces thailandicus</name>
    <dbReference type="NCBI Taxonomy" id="706561"/>
    <lineage>
        <taxon>Eukaryota</taxon>
        <taxon>Fungi</taxon>
        <taxon>Dikarya</taxon>
        <taxon>Ascomycota</taxon>
        <taxon>Pezizomycotina</taxon>
        <taxon>Dothideomycetes</taxon>
        <taxon>Dothideomycetidae</taxon>
        <taxon>Mycosphaerellales</taxon>
        <taxon>Teratosphaeriaceae</taxon>
        <taxon>Salinomyces</taxon>
    </lineage>
</organism>
<accession>A0A4U0UEW8</accession>
<feature type="transmembrane region" description="Helical" evidence="1">
    <location>
        <begin position="12"/>
        <end position="31"/>
    </location>
</feature>
<proteinExistence type="predicted"/>
<dbReference type="Pfam" id="PF24853">
    <property type="entry name" value="DUF7727"/>
    <property type="match status" value="1"/>
</dbReference>
<dbReference type="AlphaFoldDB" id="A0A4U0UEW8"/>
<feature type="domain" description="DUF7727" evidence="2">
    <location>
        <begin position="1"/>
        <end position="112"/>
    </location>
</feature>
<comment type="caution">
    <text evidence="3">The sequence shown here is derived from an EMBL/GenBank/DDBJ whole genome shotgun (WGS) entry which is preliminary data.</text>
</comment>
<feature type="transmembrane region" description="Helical" evidence="1">
    <location>
        <begin position="88"/>
        <end position="116"/>
    </location>
</feature>
<keyword evidence="1" id="KW-0812">Transmembrane</keyword>
<dbReference type="Proteomes" id="UP000308549">
    <property type="component" value="Unassembled WGS sequence"/>
</dbReference>
<evidence type="ECO:0000313" key="3">
    <source>
        <dbReference type="EMBL" id="TKA33146.1"/>
    </source>
</evidence>
<dbReference type="PANTHER" id="PTHR40629:SF1">
    <property type="entry name" value="PRO41 PROTEIN"/>
    <property type="match status" value="1"/>
</dbReference>
<evidence type="ECO:0000313" key="4">
    <source>
        <dbReference type="Proteomes" id="UP000308549"/>
    </source>
</evidence>
<dbReference type="EMBL" id="NAJL01000003">
    <property type="protein sequence ID" value="TKA33146.1"/>
    <property type="molecule type" value="Genomic_DNA"/>
</dbReference>
<dbReference type="PANTHER" id="PTHR40629">
    <property type="entry name" value="PRO41 PROTEIN"/>
    <property type="match status" value="1"/>
</dbReference>
<dbReference type="InterPro" id="IPR056144">
    <property type="entry name" value="DUF7727"/>
</dbReference>
<name>A0A4U0UEW8_9PEZI</name>
<evidence type="ECO:0000259" key="2">
    <source>
        <dbReference type="Pfam" id="PF24853"/>
    </source>
</evidence>
<protein>
    <recommendedName>
        <fullName evidence="2">DUF7727 domain-containing protein</fullName>
    </recommendedName>
</protein>
<gene>
    <name evidence="3" type="ORF">B0A50_00699</name>
</gene>
<keyword evidence="1" id="KW-1133">Transmembrane helix</keyword>
<feature type="transmembrane region" description="Helical" evidence="1">
    <location>
        <begin position="51"/>
        <end position="67"/>
    </location>
</feature>
<dbReference type="OrthoDB" id="2110422at2759"/>